<dbReference type="Gene3D" id="2.60.40.150">
    <property type="entry name" value="C2 domain"/>
    <property type="match status" value="1"/>
</dbReference>
<evidence type="ECO:0000256" key="2">
    <source>
        <dbReference type="ARBA" id="ARBA00022837"/>
    </source>
</evidence>
<dbReference type="PANTHER" id="PTHR45911">
    <property type="entry name" value="C2 DOMAIN-CONTAINING PROTEIN"/>
    <property type="match status" value="1"/>
</dbReference>
<evidence type="ECO:0000259" key="3">
    <source>
        <dbReference type="PROSITE" id="PS50004"/>
    </source>
</evidence>
<dbReference type="SUPFAM" id="SSF49562">
    <property type="entry name" value="C2 domain (Calcium/lipid-binding domain, CaLB)"/>
    <property type="match status" value="1"/>
</dbReference>
<evidence type="ECO:0000313" key="5">
    <source>
        <dbReference type="Proteomes" id="UP000816034"/>
    </source>
</evidence>
<dbReference type="PANTHER" id="PTHR45911:SF4">
    <property type="entry name" value="MULTIPLE C2 AND TRANSMEMBRANE DOMAIN-CONTAINING PROTEIN"/>
    <property type="match status" value="1"/>
</dbReference>
<feature type="domain" description="C2" evidence="3">
    <location>
        <begin position="9"/>
        <end position="135"/>
    </location>
</feature>
<organism evidence="4 5">
    <name type="scientific">Naegleria lovaniensis</name>
    <name type="common">Amoeba</name>
    <dbReference type="NCBI Taxonomy" id="51637"/>
    <lineage>
        <taxon>Eukaryota</taxon>
        <taxon>Discoba</taxon>
        <taxon>Heterolobosea</taxon>
        <taxon>Tetramitia</taxon>
        <taxon>Eutetramitia</taxon>
        <taxon>Vahlkampfiidae</taxon>
        <taxon>Naegleria</taxon>
    </lineage>
</organism>
<accession>A0AA88GI60</accession>
<dbReference type="InterPro" id="IPR000008">
    <property type="entry name" value="C2_dom"/>
</dbReference>
<sequence length="416" mass="47291">MIPQQSFIPQQQQQPMIMHNTDPKQGHILHLKIHSGLNLPKADTLGTIDAYAVVHIPLIVGSPSRATHKSKVIPNNVNPVWKCWIYQHDVDISKNLEIQIFDYDAVGSNDLVATCEIPLSGLSAPIIKKEFSLTMVGKYKPYRSGSPSMITLSMAIGSSHEVVAANLMSRFNPVHKDIFKKNIIFPLRFANLCMKISMKTHLKIKILDCNATRNLVINFEIPGRDFRSKITFHQTPRNVMGYQVFREIKLKKPINLAKAYFPYIKLVTSPFVVVDSSKVVDITRKHGWAGVLDYSAAKRTLKNIIPDDRHESIYMIEQYYYLKCDWDSSNSDQKVGLLDPYRAQGYHVEISHKDKSGSEIEYFASPKRLLDTQHYCGACSEVNDLSYPVIHADMNILLLQKTQPVYYDLFALAPVL</sequence>
<comment type="caution">
    <text evidence="4">The sequence shown here is derived from an EMBL/GenBank/DDBJ whole genome shotgun (WGS) entry which is preliminary data.</text>
</comment>
<dbReference type="GeneID" id="68101020"/>
<protein>
    <recommendedName>
        <fullName evidence="3">C2 domain-containing protein</fullName>
    </recommendedName>
</protein>
<evidence type="ECO:0000313" key="4">
    <source>
        <dbReference type="EMBL" id="KAG2377944.1"/>
    </source>
</evidence>
<name>A0AA88GI60_NAELO</name>
<dbReference type="InterPro" id="IPR035892">
    <property type="entry name" value="C2_domain_sf"/>
</dbReference>
<dbReference type="CDD" id="cd00030">
    <property type="entry name" value="C2"/>
    <property type="match status" value="1"/>
</dbReference>
<reference evidence="4 5" key="1">
    <citation type="journal article" date="2018" name="BMC Genomics">
        <title>The genome of Naegleria lovaniensis, the basis for a comparative approach to unravel pathogenicity factors of the human pathogenic amoeba N. fowleri.</title>
        <authorList>
            <person name="Liechti N."/>
            <person name="Schurch N."/>
            <person name="Bruggmann R."/>
            <person name="Wittwer M."/>
        </authorList>
    </citation>
    <scope>NUCLEOTIDE SEQUENCE [LARGE SCALE GENOMIC DNA]</scope>
    <source>
        <strain evidence="4 5">ATCC 30569</strain>
    </source>
</reference>
<dbReference type="AlphaFoldDB" id="A0AA88GI60"/>
<evidence type="ECO:0000256" key="1">
    <source>
        <dbReference type="ARBA" id="ARBA00022723"/>
    </source>
</evidence>
<dbReference type="Pfam" id="PF00168">
    <property type="entry name" value="C2"/>
    <property type="match status" value="1"/>
</dbReference>
<keyword evidence="5" id="KW-1185">Reference proteome</keyword>
<dbReference type="PROSITE" id="PS50004">
    <property type="entry name" value="C2"/>
    <property type="match status" value="1"/>
</dbReference>
<dbReference type="EMBL" id="PYSW02000035">
    <property type="protein sequence ID" value="KAG2377944.1"/>
    <property type="molecule type" value="Genomic_DNA"/>
</dbReference>
<proteinExistence type="predicted"/>
<dbReference type="GO" id="GO:0005509">
    <property type="term" value="F:calcium ion binding"/>
    <property type="evidence" value="ECO:0007669"/>
    <property type="project" value="TreeGrafter"/>
</dbReference>
<dbReference type="SMART" id="SM00239">
    <property type="entry name" value="C2"/>
    <property type="match status" value="1"/>
</dbReference>
<dbReference type="RefSeq" id="XP_044545206.1">
    <property type="nucleotide sequence ID" value="XM_044698656.1"/>
</dbReference>
<keyword evidence="1" id="KW-0479">Metal-binding</keyword>
<dbReference type="GO" id="GO:0016020">
    <property type="term" value="C:membrane"/>
    <property type="evidence" value="ECO:0007669"/>
    <property type="project" value="TreeGrafter"/>
</dbReference>
<dbReference type="Proteomes" id="UP000816034">
    <property type="component" value="Unassembled WGS sequence"/>
</dbReference>
<keyword evidence="2" id="KW-0106">Calcium</keyword>
<gene>
    <name evidence="4" type="ORF">C9374_008566</name>
</gene>